<dbReference type="AlphaFoldDB" id="T1FUN4"/>
<dbReference type="PANTHER" id="PTHR24213:SF9">
    <property type="entry name" value="UNCOORDINATED 115A, ISOFORM B-RELATED"/>
    <property type="match status" value="1"/>
</dbReference>
<dbReference type="PROSITE" id="PS51089">
    <property type="entry name" value="HP"/>
    <property type="match status" value="1"/>
</dbReference>
<gene>
    <name evidence="4" type="primary">20212530</name>
    <name evidence="3" type="ORF">HELRODRAFT_193140</name>
</gene>
<reference evidence="5" key="1">
    <citation type="submission" date="2012-12" db="EMBL/GenBank/DDBJ databases">
        <authorList>
            <person name="Hellsten U."/>
            <person name="Grimwood J."/>
            <person name="Chapman J.A."/>
            <person name="Shapiro H."/>
            <person name="Aerts A."/>
            <person name="Otillar R.P."/>
            <person name="Terry A.Y."/>
            <person name="Boore J.L."/>
            <person name="Simakov O."/>
            <person name="Marletaz F."/>
            <person name="Cho S.-J."/>
            <person name="Edsinger-Gonzales E."/>
            <person name="Havlak P."/>
            <person name="Kuo D.-H."/>
            <person name="Larsson T."/>
            <person name="Lv J."/>
            <person name="Arendt D."/>
            <person name="Savage R."/>
            <person name="Osoegawa K."/>
            <person name="de Jong P."/>
            <person name="Lindberg D.R."/>
            <person name="Seaver E.C."/>
            <person name="Weisblat D.A."/>
            <person name="Putnam N.H."/>
            <person name="Grigoriev I.V."/>
            <person name="Rokhsar D.S."/>
        </authorList>
    </citation>
    <scope>NUCLEOTIDE SEQUENCE</scope>
</reference>
<dbReference type="PANTHER" id="PTHR24213">
    <property type="entry name" value="ACTIN-BINDING LIM PROTEIN"/>
    <property type="match status" value="1"/>
</dbReference>
<evidence type="ECO:0000259" key="2">
    <source>
        <dbReference type="PROSITE" id="PS51089"/>
    </source>
</evidence>
<dbReference type="EMBL" id="KB097269">
    <property type="protein sequence ID" value="ESN97912.1"/>
    <property type="molecule type" value="Genomic_DNA"/>
</dbReference>
<dbReference type="Pfam" id="PF02209">
    <property type="entry name" value="VHP"/>
    <property type="match status" value="1"/>
</dbReference>
<dbReference type="GO" id="GO:0007010">
    <property type="term" value="P:cytoskeleton organization"/>
    <property type="evidence" value="ECO:0007669"/>
    <property type="project" value="InterPro"/>
</dbReference>
<evidence type="ECO:0000256" key="1">
    <source>
        <dbReference type="SAM" id="MobiDB-lite"/>
    </source>
</evidence>
<dbReference type="EMBL" id="AMQM01006097">
    <property type="status" value="NOT_ANNOTATED_CDS"/>
    <property type="molecule type" value="Genomic_DNA"/>
</dbReference>
<sequence>MARLVLFHRACNDCSRPRYHKSRSSYTSRDLLASHKRPESTDGCLEHVRSAPYTSSSAAAEDYDRRECSSSVCDRFSQYSSRTDLDDVPVQSGSKLNKFPRMDGRSTPISLLSHQFYSIHRSIVTSVDKDDANIKTYPYEVLKVTSLNRPAHLDDENLEQYLEEETFEWLLGMDRAEFYHLPAWKRNDMKKRIELFK</sequence>
<keyword evidence="5" id="KW-1185">Reference proteome</keyword>
<dbReference type="EnsemblMetazoa" id="HelroT193140">
    <property type="protein sequence ID" value="HelroP193140"/>
    <property type="gene ID" value="HelroG193140"/>
</dbReference>
<dbReference type="GeneID" id="20212530"/>
<dbReference type="RefSeq" id="XP_009023986.1">
    <property type="nucleotide sequence ID" value="XM_009025738.1"/>
</dbReference>
<evidence type="ECO:0000313" key="3">
    <source>
        <dbReference type="EMBL" id="ESN97912.1"/>
    </source>
</evidence>
<proteinExistence type="predicted"/>
<dbReference type="Gene3D" id="1.10.950.10">
    <property type="entry name" value="Villin headpiece domain"/>
    <property type="match status" value="1"/>
</dbReference>
<dbReference type="InParanoid" id="T1FUN4"/>
<dbReference type="InterPro" id="IPR051618">
    <property type="entry name" value="Actin-binding_LIM"/>
</dbReference>
<dbReference type="GO" id="GO:0003779">
    <property type="term" value="F:actin binding"/>
    <property type="evidence" value="ECO:0007669"/>
    <property type="project" value="InterPro"/>
</dbReference>
<organism evidence="4 5">
    <name type="scientific">Helobdella robusta</name>
    <name type="common">Californian leech</name>
    <dbReference type="NCBI Taxonomy" id="6412"/>
    <lineage>
        <taxon>Eukaryota</taxon>
        <taxon>Metazoa</taxon>
        <taxon>Spiralia</taxon>
        <taxon>Lophotrochozoa</taxon>
        <taxon>Annelida</taxon>
        <taxon>Clitellata</taxon>
        <taxon>Hirudinea</taxon>
        <taxon>Rhynchobdellida</taxon>
        <taxon>Glossiphoniidae</taxon>
        <taxon>Helobdella</taxon>
    </lineage>
</organism>
<dbReference type="OrthoDB" id="1746725at2759"/>
<dbReference type="SUPFAM" id="SSF47050">
    <property type="entry name" value="VHP, Villin headpiece domain"/>
    <property type="match status" value="1"/>
</dbReference>
<feature type="region of interest" description="Disordered" evidence="1">
    <location>
        <begin position="18"/>
        <end position="38"/>
    </location>
</feature>
<evidence type="ECO:0000313" key="4">
    <source>
        <dbReference type="EnsemblMetazoa" id="HelroP193140"/>
    </source>
</evidence>
<dbReference type="CTD" id="20212530"/>
<evidence type="ECO:0000313" key="5">
    <source>
        <dbReference type="Proteomes" id="UP000015101"/>
    </source>
</evidence>
<dbReference type="HOGENOM" id="CLU_1385547_0_0_1"/>
<feature type="domain" description="HP" evidence="2">
    <location>
        <begin position="131"/>
        <end position="196"/>
    </location>
</feature>
<protein>
    <recommendedName>
        <fullName evidence="2">HP domain-containing protein</fullName>
    </recommendedName>
</protein>
<reference evidence="3 5" key="2">
    <citation type="journal article" date="2013" name="Nature">
        <title>Insights into bilaterian evolution from three spiralian genomes.</title>
        <authorList>
            <person name="Simakov O."/>
            <person name="Marletaz F."/>
            <person name="Cho S.J."/>
            <person name="Edsinger-Gonzales E."/>
            <person name="Havlak P."/>
            <person name="Hellsten U."/>
            <person name="Kuo D.H."/>
            <person name="Larsson T."/>
            <person name="Lv J."/>
            <person name="Arendt D."/>
            <person name="Savage R."/>
            <person name="Osoegawa K."/>
            <person name="de Jong P."/>
            <person name="Grimwood J."/>
            <person name="Chapman J.A."/>
            <person name="Shapiro H."/>
            <person name="Aerts A."/>
            <person name="Otillar R.P."/>
            <person name="Terry A.Y."/>
            <person name="Boore J.L."/>
            <person name="Grigoriev I.V."/>
            <person name="Lindberg D.R."/>
            <person name="Seaver E.C."/>
            <person name="Weisblat D.A."/>
            <person name="Putnam N.H."/>
            <person name="Rokhsar D.S."/>
        </authorList>
    </citation>
    <scope>NUCLEOTIDE SEQUENCE</scope>
</reference>
<dbReference type="STRING" id="6412.T1FUN4"/>
<dbReference type="Proteomes" id="UP000015101">
    <property type="component" value="Unassembled WGS sequence"/>
</dbReference>
<accession>T1FUN4</accession>
<name>T1FUN4_HELRO</name>
<reference evidence="4" key="3">
    <citation type="submission" date="2015-06" db="UniProtKB">
        <authorList>
            <consortium name="EnsemblMetazoa"/>
        </authorList>
    </citation>
    <scope>IDENTIFICATION</scope>
</reference>
<dbReference type="InterPro" id="IPR036886">
    <property type="entry name" value="Villin_headpiece_dom_sf"/>
</dbReference>
<dbReference type="InterPro" id="IPR003128">
    <property type="entry name" value="Villin_headpiece"/>
</dbReference>
<dbReference type="SMART" id="SM00153">
    <property type="entry name" value="VHP"/>
    <property type="match status" value="1"/>
</dbReference>
<dbReference type="KEGG" id="hro:HELRODRAFT_193140"/>